<evidence type="ECO:0000313" key="3">
    <source>
        <dbReference type="Proteomes" id="UP001165083"/>
    </source>
</evidence>
<feature type="compositionally biased region" description="Basic residues" evidence="1">
    <location>
        <begin position="173"/>
        <end position="182"/>
    </location>
</feature>
<reference evidence="2" key="1">
    <citation type="submission" date="2023-04" db="EMBL/GenBank/DDBJ databases">
        <title>Phytophthora lilii NBRC 32176.</title>
        <authorList>
            <person name="Ichikawa N."/>
            <person name="Sato H."/>
            <person name="Tonouchi N."/>
        </authorList>
    </citation>
    <scope>NUCLEOTIDE SEQUENCE</scope>
    <source>
        <strain evidence="2">NBRC 32176</strain>
    </source>
</reference>
<organism evidence="2 3">
    <name type="scientific">Phytophthora lilii</name>
    <dbReference type="NCBI Taxonomy" id="2077276"/>
    <lineage>
        <taxon>Eukaryota</taxon>
        <taxon>Sar</taxon>
        <taxon>Stramenopiles</taxon>
        <taxon>Oomycota</taxon>
        <taxon>Peronosporomycetes</taxon>
        <taxon>Peronosporales</taxon>
        <taxon>Peronosporaceae</taxon>
        <taxon>Phytophthora</taxon>
    </lineage>
</organism>
<feature type="region of interest" description="Disordered" evidence="1">
    <location>
        <begin position="1"/>
        <end position="26"/>
    </location>
</feature>
<sequence>MPSLQQEHGDLTSVDVDGAGVPSTTENHRSWALDDIEGVVMEVLEDVMWGSAGQAIEKVVSDRLFGYVCAWGSTILEEVLASAIAPTGDVAVDSSDSTILNNYRVLLGRSELAFESLDPPKDCPVDDSYQRRQVPVRAAKRNHYDSESLHHAVKAAARSHTHPASITSSRLTMKSKMRRKQHGTGASQVELSGPQPGVPFSTEVHENHHSGRQRILSPRKVKVISQPIGTENATEYRDAGGTPPLWDPHFNSNTAGAGLQLNIDTESIRQGNSVSSTKARRSPPPLSRSPSSIASARRRPHPPGSAQSAQASKTICFGEREEEVKVEYAVQKSPPRRSSASLKGVLPDIDSGRMTPRPSVLYQAFGAIPNNHAVDEDIDKSSLFDEDPLDQHFHAMPLSPGVKLRAGDESNDGPELPLFASRMCRSTFVVSCNRLAF</sequence>
<dbReference type="EMBL" id="BSXW01001442">
    <property type="protein sequence ID" value="GMF36818.1"/>
    <property type="molecule type" value="Genomic_DNA"/>
</dbReference>
<feature type="compositionally biased region" description="Polar residues" evidence="1">
    <location>
        <begin position="267"/>
        <end position="277"/>
    </location>
</feature>
<protein>
    <submittedName>
        <fullName evidence="2">Unnamed protein product</fullName>
    </submittedName>
</protein>
<evidence type="ECO:0000313" key="2">
    <source>
        <dbReference type="EMBL" id="GMF36818.1"/>
    </source>
</evidence>
<feature type="compositionally biased region" description="Polar residues" evidence="1">
    <location>
        <begin position="162"/>
        <end position="172"/>
    </location>
</feature>
<feature type="region of interest" description="Disordered" evidence="1">
    <location>
        <begin position="267"/>
        <end position="312"/>
    </location>
</feature>
<gene>
    <name evidence="2" type="ORF">Plil01_001555400</name>
</gene>
<feature type="region of interest" description="Disordered" evidence="1">
    <location>
        <begin position="156"/>
        <end position="195"/>
    </location>
</feature>
<keyword evidence="3" id="KW-1185">Reference proteome</keyword>
<dbReference type="OrthoDB" id="129360at2759"/>
<accession>A0A9W6XDM2</accession>
<comment type="caution">
    <text evidence="2">The sequence shown here is derived from an EMBL/GenBank/DDBJ whole genome shotgun (WGS) entry which is preliminary data.</text>
</comment>
<feature type="region of interest" description="Disordered" evidence="1">
    <location>
        <begin position="328"/>
        <end position="350"/>
    </location>
</feature>
<evidence type="ECO:0000256" key="1">
    <source>
        <dbReference type="SAM" id="MobiDB-lite"/>
    </source>
</evidence>
<name>A0A9W6XDM2_9STRA</name>
<dbReference type="Proteomes" id="UP001165083">
    <property type="component" value="Unassembled WGS sequence"/>
</dbReference>
<proteinExistence type="predicted"/>
<dbReference type="AlphaFoldDB" id="A0A9W6XDM2"/>